<keyword evidence="1" id="KW-1133">Transmembrane helix</keyword>
<dbReference type="Proteomes" id="UP001146793">
    <property type="component" value="Unassembled WGS sequence"/>
</dbReference>
<protein>
    <submittedName>
        <fullName evidence="2">Uncharacterized protein</fullName>
    </submittedName>
</protein>
<sequence length="217" mass="24274">MDQPSYSIFKCTVQGFEESDKKVLCASLPTVYKIPSQELHIKIPKEQPLEEHQSLVIIYKPKPLSKMATTLGRYAPRSYIGLPRTDQGLLITLSGFLLVFFLSNLLSKELQFVSVNWRLIINAMGTSLLLIGPALYIRNHSLDFSACFRLQKGKTTAELCLDSIYGALTAIVAIFSWSIWMMSSHRAKFVPIESMKITSATTAVLEKCVPKLLLGVD</sequence>
<name>A0AAV7Z089_9EUKA</name>
<proteinExistence type="predicted"/>
<accession>A0AAV7Z089</accession>
<evidence type="ECO:0000313" key="2">
    <source>
        <dbReference type="EMBL" id="KAJ3434374.1"/>
    </source>
</evidence>
<keyword evidence="1" id="KW-0812">Transmembrane</keyword>
<reference evidence="2" key="1">
    <citation type="submission" date="2022-08" db="EMBL/GenBank/DDBJ databases">
        <title>Novel sulphate-reducing endosymbionts in the free-living metamonad Anaeramoeba.</title>
        <authorList>
            <person name="Jerlstrom-Hultqvist J."/>
            <person name="Cepicka I."/>
            <person name="Gallot-Lavallee L."/>
            <person name="Salas-Leiva D."/>
            <person name="Curtis B.A."/>
            <person name="Zahonova K."/>
            <person name="Pipaliya S."/>
            <person name="Dacks J."/>
            <person name="Roger A.J."/>
        </authorList>
    </citation>
    <scope>NUCLEOTIDE SEQUENCE</scope>
    <source>
        <strain evidence="2">Busselton2</strain>
    </source>
</reference>
<dbReference type="EMBL" id="JANTQA010000044">
    <property type="protein sequence ID" value="KAJ3434374.1"/>
    <property type="molecule type" value="Genomic_DNA"/>
</dbReference>
<feature type="transmembrane region" description="Helical" evidence="1">
    <location>
        <begin position="159"/>
        <end position="180"/>
    </location>
</feature>
<evidence type="ECO:0000256" key="1">
    <source>
        <dbReference type="SAM" id="Phobius"/>
    </source>
</evidence>
<keyword evidence="1" id="KW-0472">Membrane</keyword>
<feature type="transmembrane region" description="Helical" evidence="1">
    <location>
        <begin position="88"/>
        <end position="107"/>
    </location>
</feature>
<dbReference type="AlphaFoldDB" id="A0AAV7Z089"/>
<gene>
    <name evidence="2" type="ORF">M0812_19859</name>
</gene>
<feature type="transmembrane region" description="Helical" evidence="1">
    <location>
        <begin position="119"/>
        <end position="138"/>
    </location>
</feature>
<organism evidence="2 3">
    <name type="scientific">Anaeramoeba flamelloides</name>
    <dbReference type="NCBI Taxonomy" id="1746091"/>
    <lineage>
        <taxon>Eukaryota</taxon>
        <taxon>Metamonada</taxon>
        <taxon>Anaeramoebidae</taxon>
        <taxon>Anaeramoeba</taxon>
    </lineage>
</organism>
<comment type="caution">
    <text evidence="2">The sequence shown here is derived from an EMBL/GenBank/DDBJ whole genome shotgun (WGS) entry which is preliminary data.</text>
</comment>
<evidence type="ECO:0000313" key="3">
    <source>
        <dbReference type="Proteomes" id="UP001146793"/>
    </source>
</evidence>